<keyword evidence="1" id="KW-0812">Transmembrane</keyword>
<feature type="transmembrane region" description="Helical" evidence="1">
    <location>
        <begin position="180"/>
        <end position="200"/>
    </location>
</feature>
<dbReference type="OrthoDB" id="1524671at2"/>
<gene>
    <name evidence="2" type="ORF">SAMN06265218_109154</name>
</gene>
<feature type="transmembrane region" description="Helical" evidence="1">
    <location>
        <begin position="126"/>
        <end position="143"/>
    </location>
</feature>
<accession>A0A521DBL5</accession>
<feature type="transmembrane region" description="Helical" evidence="1">
    <location>
        <begin position="98"/>
        <end position="114"/>
    </location>
</feature>
<name>A0A521DBL5_9BACT</name>
<reference evidence="2 3" key="1">
    <citation type="submission" date="2017-05" db="EMBL/GenBank/DDBJ databases">
        <authorList>
            <person name="Varghese N."/>
            <person name="Submissions S."/>
        </authorList>
    </citation>
    <scope>NUCLEOTIDE SEQUENCE [LARGE SCALE GENOMIC DNA]</scope>
    <source>
        <strain evidence="2 3">DSM 21194</strain>
    </source>
</reference>
<dbReference type="Proteomes" id="UP000317593">
    <property type="component" value="Unassembled WGS sequence"/>
</dbReference>
<sequence>MLWIDILLLLISGYAAYELVEFARGRGRLKFLGLTIAAIIFAFMQVTVIIGHLVEMSAVATVVTFIIEWSHLISLAFTLSALAVFIRESKPVFAQFPLAYTALPLSIILSYFFVYDSLVLKKWLFFLYQGGALVVSAMMYGIYTYRSKKYILILAGIALFWLCFLLYWGIPALRITSLAWIWKLLLGGGMVTTLLGYKYAHSY</sequence>
<keyword evidence="1" id="KW-1133">Transmembrane helix</keyword>
<keyword evidence="1" id="KW-0472">Membrane</keyword>
<evidence type="ECO:0000313" key="3">
    <source>
        <dbReference type="Proteomes" id="UP000317593"/>
    </source>
</evidence>
<dbReference type="RefSeq" id="WP_142714734.1">
    <property type="nucleotide sequence ID" value="NZ_FXTH01000009.1"/>
</dbReference>
<keyword evidence="3" id="KW-1185">Reference proteome</keyword>
<evidence type="ECO:0000313" key="2">
    <source>
        <dbReference type="EMBL" id="SMO69174.1"/>
    </source>
</evidence>
<evidence type="ECO:0000256" key="1">
    <source>
        <dbReference type="SAM" id="Phobius"/>
    </source>
</evidence>
<organism evidence="2 3">
    <name type="scientific">Fodinibius sediminis</name>
    <dbReference type="NCBI Taxonomy" id="1214077"/>
    <lineage>
        <taxon>Bacteria</taxon>
        <taxon>Pseudomonadati</taxon>
        <taxon>Balneolota</taxon>
        <taxon>Balneolia</taxon>
        <taxon>Balneolales</taxon>
        <taxon>Balneolaceae</taxon>
        <taxon>Fodinibius</taxon>
    </lineage>
</organism>
<feature type="transmembrane region" description="Helical" evidence="1">
    <location>
        <begin position="66"/>
        <end position="86"/>
    </location>
</feature>
<dbReference type="EMBL" id="FXTH01000009">
    <property type="protein sequence ID" value="SMO69174.1"/>
    <property type="molecule type" value="Genomic_DNA"/>
</dbReference>
<protein>
    <submittedName>
        <fullName evidence="2">Uncharacterized protein</fullName>
    </submittedName>
</protein>
<feature type="transmembrane region" description="Helical" evidence="1">
    <location>
        <begin position="31"/>
        <end position="54"/>
    </location>
</feature>
<proteinExistence type="predicted"/>
<dbReference type="AlphaFoldDB" id="A0A521DBL5"/>
<feature type="transmembrane region" description="Helical" evidence="1">
    <location>
        <begin position="150"/>
        <end position="168"/>
    </location>
</feature>